<dbReference type="Proteomes" id="UP000078200">
    <property type="component" value="Unassembled WGS sequence"/>
</dbReference>
<dbReference type="PANTHER" id="PTHR12254">
    <property type="entry name" value="ENHANCER OF SPLIT MALPHA PROTEIN"/>
    <property type="match status" value="1"/>
</dbReference>
<evidence type="ECO:0000313" key="1">
    <source>
        <dbReference type="EnsemblMetazoa" id="GAUT012300-PA"/>
    </source>
</evidence>
<sequence length="165" mass="19138">MSFSTREYKLHDSLMAVPQKYQHSMAACSLKKLVKPLLRLLKKKQLLHKTLAEIQQNAYNNSLEDMRKDAASLSAAEDNLANEQLEQRLYNEIRHCEANAAVIVQQGQQHLLVPVTRQQNYIPVHFARTSDGTFFWTSMVMNAKNHYNEWDLCTTTHHLDRWGQA</sequence>
<name>A0A1A9UQN9_GLOAU</name>
<reference evidence="1" key="1">
    <citation type="submission" date="2020-05" db="UniProtKB">
        <authorList>
            <consortium name="EnsemblMetazoa"/>
        </authorList>
    </citation>
    <scope>IDENTIFICATION</scope>
    <source>
        <strain evidence="1">TTRI</strain>
    </source>
</reference>
<proteinExistence type="predicted"/>
<keyword evidence="2" id="KW-1185">Reference proteome</keyword>
<protein>
    <recommendedName>
        <fullName evidence="3">Enhancer of split malpha protein</fullName>
    </recommendedName>
</protein>
<dbReference type="Pfam" id="PF15952">
    <property type="entry name" value="ESM4"/>
    <property type="match status" value="1"/>
</dbReference>
<dbReference type="PANTHER" id="PTHR12254:SF0">
    <property type="entry name" value="BARBU-RELATED"/>
    <property type="match status" value="1"/>
</dbReference>
<dbReference type="GO" id="GO:0007423">
    <property type="term" value="P:sensory organ development"/>
    <property type="evidence" value="ECO:0007669"/>
    <property type="project" value="InterPro"/>
</dbReference>
<dbReference type="EnsemblMetazoa" id="GAUT012300-RA">
    <property type="protein sequence ID" value="GAUT012300-PA"/>
    <property type="gene ID" value="GAUT012300"/>
</dbReference>
<dbReference type="VEuPathDB" id="VectorBase:GAUT012300"/>
<evidence type="ECO:0000313" key="2">
    <source>
        <dbReference type="Proteomes" id="UP000078200"/>
    </source>
</evidence>
<dbReference type="GO" id="GO:0007219">
    <property type="term" value="P:Notch signaling pathway"/>
    <property type="evidence" value="ECO:0007669"/>
    <property type="project" value="InterPro"/>
</dbReference>
<dbReference type="AlphaFoldDB" id="A0A1A9UQN9"/>
<evidence type="ECO:0008006" key="3">
    <source>
        <dbReference type="Google" id="ProtNLM"/>
    </source>
</evidence>
<dbReference type="STRING" id="7395.A0A1A9UQN9"/>
<accession>A0A1A9UQN9</accession>
<dbReference type="InterPro" id="IPR029686">
    <property type="entry name" value="Malpha/m4/m2"/>
</dbReference>
<organism evidence="1 2">
    <name type="scientific">Glossina austeni</name>
    <name type="common">Savannah tsetse fly</name>
    <dbReference type="NCBI Taxonomy" id="7395"/>
    <lineage>
        <taxon>Eukaryota</taxon>
        <taxon>Metazoa</taxon>
        <taxon>Ecdysozoa</taxon>
        <taxon>Arthropoda</taxon>
        <taxon>Hexapoda</taxon>
        <taxon>Insecta</taxon>
        <taxon>Pterygota</taxon>
        <taxon>Neoptera</taxon>
        <taxon>Endopterygota</taxon>
        <taxon>Diptera</taxon>
        <taxon>Brachycera</taxon>
        <taxon>Muscomorpha</taxon>
        <taxon>Hippoboscoidea</taxon>
        <taxon>Glossinidae</taxon>
        <taxon>Glossina</taxon>
    </lineage>
</organism>